<evidence type="ECO:0000313" key="2">
    <source>
        <dbReference type="Proteomes" id="UP000324222"/>
    </source>
</evidence>
<sequence length="64" mass="7075">MAAALFSPECLGHLSSCRPPWCSAYGFIAQRSAAQNVLPNPPYILKHFNAAPPHYISMTLMKTR</sequence>
<keyword evidence="2" id="KW-1185">Reference proteome</keyword>
<proteinExistence type="predicted"/>
<reference evidence="1 2" key="1">
    <citation type="submission" date="2019-05" db="EMBL/GenBank/DDBJ databases">
        <title>Another draft genome of Portunus trituberculatus and its Hox gene families provides insights of decapod evolution.</title>
        <authorList>
            <person name="Jeong J.-H."/>
            <person name="Song I."/>
            <person name="Kim S."/>
            <person name="Choi T."/>
            <person name="Kim D."/>
            <person name="Ryu S."/>
            <person name="Kim W."/>
        </authorList>
    </citation>
    <scope>NUCLEOTIDE SEQUENCE [LARGE SCALE GENOMIC DNA]</scope>
    <source>
        <tissue evidence="1">Muscle</tissue>
    </source>
</reference>
<name>A0A5B7FMV0_PORTR</name>
<gene>
    <name evidence="1" type="ORF">E2C01_042850</name>
</gene>
<protein>
    <submittedName>
        <fullName evidence="1">Uncharacterized protein</fullName>
    </submittedName>
</protein>
<organism evidence="1 2">
    <name type="scientific">Portunus trituberculatus</name>
    <name type="common">Swimming crab</name>
    <name type="synonym">Neptunus trituberculatus</name>
    <dbReference type="NCBI Taxonomy" id="210409"/>
    <lineage>
        <taxon>Eukaryota</taxon>
        <taxon>Metazoa</taxon>
        <taxon>Ecdysozoa</taxon>
        <taxon>Arthropoda</taxon>
        <taxon>Crustacea</taxon>
        <taxon>Multicrustacea</taxon>
        <taxon>Malacostraca</taxon>
        <taxon>Eumalacostraca</taxon>
        <taxon>Eucarida</taxon>
        <taxon>Decapoda</taxon>
        <taxon>Pleocyemata</taxon>
        <taxon>Brachyura</taxon>
        <taxon>Eubrachyura</taxon>
        <taxon>Portunoidea</taxon>
        <taxon>Portunidae</taxon>
        <taxon>Portuninae</taxon>
        <taxon>Portunus</taxon>
    </lineage>
</organism>
<comment type="caution">
    <text evidence="1">The sequence shown here is derived from an EMBL/GenBank/DDBJ whole genome shotgun (WGS) entry which is preliminary data.</text>
</comment>
<evidence type="ECO:0000313" key="1">
    <source>
        <dbReference type="EMBL" id="MPC49060.1"/>
    </source>
</evidence>
<dbReference type="AlphaFoldDB" id="A0A5B7FMV0"/>
<accession>A0A5B7FMV0</accession>
<dbReference type="Proteomes" id="UP000324222">
    <property type="component" value="Unassembled WGS sequence"/>
</dbReference>
<dbReference type="EMBL" id="VSRR010008644">
    <property type="protein sequence ID" value="MPC49060.1"/>
    <property type="molecule type" value="Genomic_DNA"/>
</dbReference>